<dbReference type="PROSITE" id="PS00166">
    <property type="entry name" value="ENOYL_COA_HYDRATASE"/>
    <property type="match status" value="1"/>
</dbReference>
<dbReference type="SUPFAM" id="SSF52096">
    <property type="entry name" value="ClpP/crotonase"/>
    <property type="match status" value="1"/>
</dbReference>
<name>A0AA91M703_9MYCO</name>
<dbReference type="PANTHER" id="PTHR11941:SF54">
    <property type="entry name" value="ENOYL-COA HYDRATASE, MITOCHONDRIAL"/>
    <property type="match status" value="1"/>
</dbReference>
<keyword evidence="9" id="KW-1185">Reference proteome</keyword>
<accession>A0AA91M703</accession>
<dbReference type="PANTHER" id="PTHR11941">
    <property type="entry name" value="ENOYL-COA HYDRATASE-RELATED"/>
    <property type="match status" value="1"/>
</dbReference>
<dbReference type="Proteomes" id="UP000192320">
    <property type="component" value="Unassembled WGS sequence"/>
</dbReference>
<comment type="catalytic activity">
    <reaction evidence="5">
        <text>a (3S)-3-hydroxyacyl-CoA = a (2E)-enoyl-CoA + H2O</text>
        <dbReference type="Rhea" id="RHEA:16105"/>
        <dbReference type="ChEBI" id="CHEBI:15377"/>
        <dbReference type="ChEBI" id="CHEBI:57318"/>
        <dbReference type="ChEBI" id="CHEBI:58856"/>
        <dbReference type="EC" id="4.2.1.17"/>
    </reaction>
</comment>
<evidence type="ECO:0000256" key="6">
    <source>
        <dbReference type="ARBA" id="ARBA00023717"/>
    </source>
</evidence>
<evidence type="ECO:0000313" key="8">
    <source>
        <dbReference type="EMBL" id="ORB02750.1"/>
    </source>
</evidence>
<comment type="catalytic activity">
    <reaction evidence="6">
        <text>a 4-saturated-(3S)-3-hydroxyacyl-CoA = a (3E)-enoyl-CoA + H2O</text>
        <dbReference type="Rhea" id="RHEA:20724"/>
        <dbReference type="ChEBI" id="CHEBI:15377"/>
        <dbReference type="ChEBI" id="CHEBI:58521"/>
        <dbReference type="ChEBI" id="CHEBI:137480"/>
        <dbReference type="EC" id="4.2.1.17"/>
    </reaction>
</comment>
<evidence type="ECO:0000313" key="9">
    <source>
        <dbReference type="Proteomes" id="UP000192320"/>
    </source>
</evidence>
<reference evidence="8 9" key="1">
    <citation type="submission" date="2017-02" db="EMBL/GenBank/DDBJ databases">
        <title>The new phylogeny of genus Mycobacterium.</title>
        <authorList>
            <person name="Tortoli E."/>
            <person name="Trovato A."/>
            <person name="Cirillo D.M."/>
        </authorList>
    </citation>
    <scope>NUCLEOTIDE SEQUENCE [LARGE SCALE GENOMIC DNA]</scope>
    <source>
        <strain evidence="8 9">DSM 45633</strain>
    </source>
</reference>
<dbReference type="InterPro" id="IPR029045">
    <property type="entry name" value="ClpP/crotonase-like_dom_sf"/>
</dbReference>
<dbReference type="Gene3D" id="3.90.226.10">
    <property type="entry name" value="2-enoyl-CoA Hydratase, Chain A, domain 1"/>
    <property type="match status" value="1"/>
</dbReference>
<dbReference type="InterPro" id="IPR001753">
    <property type="entry name" value="Enoyl-CoA_hydra/iso"/>
</dbReference>
<keyword evidence="3" id="KW-0276">Fatty acid metabolism</keyword>
<evidence type="ECO:0000256" key="5">
    <source>
        <dbReference type="ARBA" id="ARBA00023709"/>
    </source>
</evidence>
<dbReference type="RefSeq" id="WP_083024020.1">
    <property type="nucleotide sequence ID" value="NZ_AP022589.1"/>
</dbReference>
<dbReference type="GO" id="GO:0006635">
    <property type="term" value="P:fatty acid beta-oxidation"/>
    <property type="evidence" value="ECO:0007669"/>
    <property type="project" value="TreeGrafter"/>
</dbReference>
<evidence type="ECO:0000256" key="4">
    <source>
        <dbReference type="ARBA" id="ARBA00023098"/>
    </source>
</evidence>
<dbReference type="GO" id="GO:0004300">
    <property type="term" value="F:enoyl-CoA hydratase activity"/>
    <property type="evidence" value="ECO:0007669"/>
    <property type="project" value="UniProtKB-EC"/>
</dbReference>
<organism evidence="8 9">
    <name type="scientific">Mycolicibacter minnesotensis</name>
    <dbReference type="NCBI Taxonomy" id="1118379"/>
    <lineage>
        <taxon>Bacteria</taxon>
        <taxon>Bacillati</taxon>
        <taxon>Actinomycetota</taxon>
        <taxon>Actinomycetes</taxon>
        <taxon>Mycobacteriales</taxon>
        <taxon>Mycobacteriaceae</taxon>
        <taxon>Mycolicibacter</taxon>
    </lineage>
</organism>
<dbReference type="CDD" id="cd06558">
    <property type="entry name" value="crotonase-like"/>
    <property type="match status" value="1"/>
</dbReference>
<dbReference type="AlphaFoldDB" id="A0AA91M703"/>
<protein>
    <submittedName>
        <fullName evidence="8">Enoyl-CoA hydratase</fullName>
    </submittedName>
</protein>
<proteinExistence type="inferred from homology"/>
<dbReference type="NCBIfam" id="NF006699">
    <property type="entry name" value="PRK09245.1"/>
    <property type="match status" value="1"/>
</dbReference>
<evidence type="ECO:0000256" key="1">
    <source>
        <dbReference type="ARBA" id="ARBA00002994"/>
    </source>
</evidence>
<evidence type="ECO:0000256" key="3">
    <source>
        <dbReference type="ARBA" id="ARBA00022832"/>
    </source>
</evidence>
<dbReference type="InterPro" id="IPR018376">
    <property type="entry name" value="Enoyl-CoA_hyd/isom_CS"/>
</dbReference>
<dbReference type="Pfam" id="PF00378">
    <property type="entry name" value="ECH_1"/>
    <property type="match status" value="1"/>
</dbReference>
<evidence type="ECO:0000256" key="7">
    <source>
        <dbReference type="RuleBase" id="RU003707"/>
    </source>
</evidence>
<gene>
    <name evidence="8" type="ORF">BST33_06330</name>
</gene>
<comment type="function">
    <text evidence="1">Could possibly oxidize fatty acids using specific components.</text>
</comment>
<evidence type="ECO:0000256" key="2">
    <source>
        <dbReference type="ARBA" id="ARBA00005254"/>
    </source>
</evidence>
<sequence>MTAGPLAITTHDGVQVWTINLPHLGNAITDQDFITAFESAVDAANSDSTVRAVILTGEGKIFSAGGNVKDMANREGMFGLDAIEQRYAYVDGIQRLPRALASLEVPIIAAVNGAAIGAGCDLATMCDIRIASERASFAESFVQIGLVPGDGGTWFLQRAIGYERAAEMTLTGDRIDAATADAWGLVSRVVPHDELMSAAMELAERIAKNPPHALRMAKRLLQESRTGLLESTLAMAAAMQPLAHRDAEHERRIEKWRSV</sequence>
<comment type="similarity">
    <text evidence="2 7">Belongs to the enoyl-CoA hydratase/isomerase family.</text>
</comment>
<dbReference type="EMBL" id="MVHZ01000004">
    <property type="protein sequence ID" value="ORB02750.1"/>
    <property type="molecule type" value="Genomic_DNA"/>
</dbReference>
<comment type="caution">
    <text evidence="8">The sequence shown here is derived from an EMBL/GenBank/DDBJ whole genome shotgun (WGS) entry which is preliminary data.</text>
</comment>
<keyword evidence="4" id="KW-0443">Lipid metabolism</keyword>